<comment type="caution">
    <text evidence="1">The sequence shown here is derived from an EMBL/GenBank/DDBJ whole genome shotgun (WGS) entry which is preliminary data.</text>
</comment>
<gene>
    <name evidence="1" type="ORF">HPB47_000966</name>
</gene>
<proteinExistence type="predicted"/>
<evidence type="ECO:0000313" key="1">
    <source>
        <dbReference type="EMBL" id="KAG0423247.1"/>
    </source>
</evidence>
<sequence length="418" mass="46692">MRLRYYKYGTPPTTYEFPVDGPIGEMADGCDGCWRKLPRLTRIRGGEKARDLYRGLPKFAFLALYVLQLVYLLLTCYRLSMACTRHNKWDPATKVSNGVFYLSDVANLWFKNHEAVLTTWEEFTAKIKEVFGRPAVRKLTAERKLNIPVQQPGETFTAYIEEVLQLCRRSNPDMTEKQKVNHILKGIAEDAFQLLATQSDLTVSKLGEACQNYQEIRQQRLTVPRSTTAVHTIASLAQAPDDPLFSRESLRSFIRDAVREEVTRILGTSTSARVSHVPSPPVAPPGIRSLIQEEVVAALGPVPRPPPPPISPNTPKLLRDQYCCPRTFPLRVLHFSLQSAPSQGTGGLRTVVRFASTVALLDISPDIAAAILQDTVLCTRTQQDMKNPTTADTIRWNPNVATTTRCPPLDPKEAIVPG</sequence>
<protein>
    <submittedName>
        <fullName evidence="1">Uncharacterized protein</fullName>
    </submittedName>
</protein>
<reference evidence="1 2" key="1">
    <citation type="journal article" date="2020" name="Cell">
        <title>Large-Scale Comparative Analyses of Tick Genomes Elucidate Their Genetic Diversity and Vector Capacities.</title>
        <authorList>
            <consortium name="Tick Genome and Microbiome Consortium (TIGMIC)"/>
            <person name="Jia N."/>
            <person name="Wang J."/>
            <person name="Shi W."/>
            <person name="Du L."/>
            <person name="Sun Y."/>
            <person name="Zhan W."/>
            <person name="Jiang J.F."/>
            <person name="Wang Q."/>
            <person name="Zhang B."/>
            <person name="Ji P."/>
            <person name="Bell-Sakyi L."/>
            <person name="Cui X.M."/>
            <person name="Yuan T.T."/>
            <person name="Jiang B.G."/>
            <person name="Yang W.F."/>
            <person name="Lam T.T."/>
            <person name="Chang Q.C."/>
            <person name="Ding S.J."/>
            <person name="Wang X.J."/>
            <person name="Zhu J.G."/>
            <person name="Ruan X.D."/>
            <person name="Zhao L."/>
            <person name="Wei J.T."/>
            <person name="Ye R.Z."/>
            <person name="Que T.C."/>
            <person name="Du C.H."/>
            <person name="Zhou Y.H."/>
            <person name="Cheng J.X."/>
            <person name="Dai P.F."/>
            <person name="Guo W.B."/>
            <person name="Han X.H."/>
            <person name="Huang E.J."/>
            <person name="Li L.F."/>
            <person name="Wei W."/>
            <person name="Gao Y.C."/>
            <person name="Liu J.Z."/>
            <person name="Shao H.Z."/>
            <person name="Wang X."/>
            <person name="Wang C.C."/>
            <person name="Yang T.C."/>
            <person name="Huo Q.B."/>
            <person name="Li W."/>
            <person name="Chen H.Y."/>
            <person name="Chen S.E."/>
            <person name="Zhou L.G."/>
            <person name="Ni X.B."/>
            <person name="Tian J.H."/>
            <person name="Sheng Y."/>
            <person name="Liu T."/>
            <person name="Pan Y.S."/>
            <person name="Xia L.Y."/>
            <person name="Li J."/>
            <person name="Zhao F."/>
            <person name="Cao W.C."/>
        </authorList>
    </citation>
    <scope>NUCLEOTIDE SEQUENCE [LARGE SCALE GENOMIC DNA]</scope>
    <source>
        <strain evidence="1">Iper-2018</strain>
    </source>
</reference>
<dbReference type="Proteomes" id="UP000805193">
    <property type="component" value="Unassembled WGS sequence"/>
</dbReference>
<organism evidence="1 2">
    <name type="scientific">Ixodes persulcatus</name>
    <name type="common">Taiga tick</name>
    <dbReference type="NCBI Taxonomy" id="34615"/>
    <lineage>
        <taxon>Eukaryota</taxon>
        <taxon>Metazoa</taxon>
        <taxon>Ecdysozoa</taxon>
        <taxon>Arthropoda</taxon>
        <taxon>Chelicerata</taxon>
        <taxon>Arachnida</taxon>
        <taxon>Acari</taxon>
        <taxon>Parasitiformes</taxon>
        <taxon>Ixodida</taxon>
        <taxon>Ixodoidea</taxon>
        <taxon>Ixodidae</taxon>
        <taxon>Ixodinae</taxon>
        <taxon>Ixodes</taxon>
    </lineage>
</organism>
<keyword evidence="2" id="KW-1185">Reference proteome</keyword>
<name>A0AC60PS86_IXOPE</name>
<dbReference type="EMBL" id="JABSTQ010010124">
    <property type="protein sequence ID" value="KAG0423247.1"/>
    <property type="molecule type" value="Genomic_DNA"/>
</dbReference>
<evidence type="ECO:0000313" key="2">
    <source>
        <dbReference type="Proteomes" id="UP000805193"/>
    </source>
</evidence>
<accession>A0AC60PS86</accession>